<reference evidence="2" key="1">
    <citation type="submission" date="2018-01" db="EMBL/GenBank/DDBJ databases">
        <authorList>
            <person name="Regsiter A."/>
            <person name="William W."/>
        </authorList>
    </citation>
    <scope>NUCLEOTIDE SEQUENCE</scope>
    <source>
        <strain evidence="2">TRIP AH-1</strain>
    </source>
</reference>
<feature type="compositionally biased region" description="Basic and acidic residues" evidence="1">
    <location>
        <begin position="105"/>
        <end position="115"/>
    </location>
</feature>
<proteinExistence type="predicted"/>
<sequence>MFRATEAFIHSRVNALRLRCGRTARRGEAHEPRRFRMEATTYQEVQGLFRMTVGELRDKYLDVFGEETRSYHKEFLRKRIAWRIQALAEGDLSERARRRAEELANDADLRTRAPRDPVSSGSAEVKSRTSTGRISPSRDPRLPLPGTLLSREFQGRDIVVKVLDNGFEFDGRRYKSLSAIAQEVTGSKWNGFLFFGIADAAAKGGSRKPERRNE</sequence>
<name>A0A445MXX3_9BACT</name>
<feature type="region of interest" description="Disordered" evidence="1">
    <location>
        <begin position="105"/>
        <end position="146"/>
    </location>
</feature>
<evidence type="ECO:0000313" key="2">
    <source>
        <dbReference type="EMBL" id="SPD74327.1"/>
    </source>
</evidence>
<organism evidence="2">
    <name type="scientific">uncultured Desulfobacterium sp</name>
    <dbReference type="NCBI Taxonomy" id="201089"/>
    <lineage>
        <taxon>Bacteria</taxon>
        <taxon>Pseudomonadati</taxon>
        <taxon>Thermodesulfobacteriota</taxon>
        <taxon>Desulfobacteria</taxon>
        <taxon>Desulfobacterales</taxon>
        <taxon>Desulfobacteriaceae</taxon>
        <taxon>Desulfobacterium</taxon>
        <taxon>environmental samples</taxon>
    </lineage>
</organism>
<dbReference type="EMBL" id="OJIN01000146">
    <property type="protein sequence ID" value="SPD74327.1"/>
    <property type="molecule type" value="Genomic_DNA"/>
</dbReference>
<evidence type="ECO:0000256" key="1">
    <source>
        <dbReference type="SAM" id="MobiDB-lite"/>
    </source>
</evidence>
<protein>
    <submittedName>
        <fullName evidence="2">Putative bacteriophage related protein</fullName>
    </submittedName>
</protein>
<dbReference type="InterPro" id="IPR021322">
    <property type="entry name" value="DUF2924"/>
</dbReference>
<dbReference type="AlphaFoldDB" id="A0A445MXX3"/>
<accession>A0A445MXX3</accession>
<dbReference type="Pfam" id="PF11149">
    <property type="entry name" value="DUF2924"/>
    <property type="match status" value="1"/>
</dbReference>
<gene>
    <name evidence="2" type="ORF">PITCH_A230013</name>
</gene>